<dbReference type="EMBL" id="JAROCY010000001">
    <property type="protein sequence ID" value="MDF8331712.1"/>
    <property type="molecule type" value="Genomic_DNA"/>
</dbReference>
<name>A0ABT6CH93_9SPHN</name>
<gene>
    <name evidence="1" type="ORF">POM99_00730</name>
</gene>
<keyword evidence="2" id="KW-1185">Reference proteome</keyword>
<dbReference type="InterPro" id="IPR020017">
    <property type="entry name" value="XapX_domain"/>
</dbReference>
<sequence>MKPYLASLGVGLLVGAIYSLLGTRSPAPPTIALLGLLGMLLGEQAVPLAKQVLHGREVAAFWKGNCAERVTGLPAKPDDTPGPDGPQ</sequence>
<dbReference type="RefSeq" id="WP_277274817.1">
    <property type="nucleotide sequence ID" value="NZ_JAROCY010000001.1"/>
</dbReference>
<dbReference type="NCBIfam" id="TIGR03510">
    <property type="entry name" value="XapX"/>
    <property type="match status" value="1"/>
</dbReference>
<dbReference type="Pfam" id="PF07235">
    <property type="entry name" value="DUF1427"/>
    <property type="match status" value="1"/>
</dbReference>
<comment type="caution">
    <text evidence="1">The sequence shown here is derived from an EMBL/GenBank/DDBJ whole genome shotgun (WGS) entry which is preliminary data.</text>
</comment>
<organism evidence="1 2">
    <name type="scientific">Novosphingobium cyanobacteriorum</name>
    <dbReference type="NCBI Taxonomy" id="3024215"/>
    <lineage>
        <taxon>Bacteria</taxon>
        <taxon>Pseudomonadati</taxon>
        <taxon>Pseudomonadota</taxon>
        <taxon>Alphaproteobacteria</taxon>
        <taxon>Sphingomonadales</taxon>
        <taxon>Sphingomonadaceae</taxon>
        <taxon>Novosphingobium</taxon>
    </lineage>
</organism>
<evidence type="ECO:0000313" key="1">
    <source>
        <dbReference type="EMBL" id="MDF8331712.1"/>
    </source>
</evidence>
<dbReference type="Proteomes" id="UP001222770">
    <property type="component" value="Unassembled WGS sequence"/>
</dbReference>
<dbReference type="InterPro" id="IPR009872">
    <property type="entry name" value="DUF1427"/>
</dbReference>
<reference evidence="1 2" key="1">
    <citation type="submission" date="2023-03" db="EMBL/GenBank/DDBJ databases">
        <title>Novosphingobium cyanobacteriorum sp. nov., isolated from a eutrophic reservoir during the Microcystis bloom period.</title>
        <authorList>
            <person name="Kang M."/>
            <person name="Le V."/>
            <person name="Ko S.-R."/>
            <person name="Lee S.-A."/>
            <person name="Ahn C.-Y."/>
        </authorList>
    </citation>
    <scope>NUCLEOTIDE SEQUENCE [LARGE SCALE GENOMIC DNA]</scope>
    <source>
        <strain evidence="1 2">HBC54</strain>
    </source>
</reference>
<evidence type="ECO:0000313" key="2">
    <source>
        <dbReference type="Proteomes" id="UP001222770"/>
    </source>
</evidence>
<protein>
    <submittedName>
        <fullName evidence="1">DUF1427 family protein</fullName>
    </submittedName>
</protein>
<proteinExistence type="predicted"/>
<accession>A0ABT6CH93</accession>